<gene>
    <name evidence="4" type="primary">fabG</name>
    <name evidence="4" type="ORF">NMN56_032350</name>
</gene>
<dbReference type="InterPro" id="IPR020904">
    <property type="entry name" value="Sc_DH/Rdtase_CS"/>
</dbReference>
<dbReference type="PANTHER" id="PTHR42760">
    <property type="entry name" value="SHORT-CHAIN DEHYDROGENASES/REDUCTASES FAMILY MEMBER"/>
    <property type="match status" value="1"/>
</dbReference>
<keyword evidence="2 4" id="KW-0560">Oxidoreductase</keyword>
<dbReference type="PRINTS" id="PR00081">
    <property type="entry name" value="GDHRDH"/>
</dbReference>
<dbReference type="InterPro" id="IPR002347">
    <property type="entry name" value="SDR_fam"/>
</dbReference>
<evidence type="ECO:0000259" key="3">
    <source>
        <dbReference type="SMART" id="SM00822"/>
    </source>
</evidence>
<dbReference type="Pfam" id="PF13561">
    <property type="entry name" value="adh_short_C2"/>
    <property type="match status" value="1"/>
</dbReference>
<dbReference type="NCBIfam" id="NF009466">
    <property type="entry name" value="PRK12826.1-2"/>
    <property type="match status" value="1"/>
</dbReference>
<dbReference type="Proteomes" id="UP001214441">
    <property type="component" value="Unassembled WGS sequence"/>
</dbReference>
<keyword evidence="5" id="KW-1185">Reference proteome</keyword>
<dbReference type="GO" id="GO:0004316">
    <property type="term" value="F:3-oxoacyl-[acyl-carrier-protein] reductase (NADPH) activity"/>
    <property type="evidence" value="ECO:0007669"/>
    <property type="project" value="UniProtKB-EC"/>
</dbReference>
<reference evidence="4 5" key="1">
    <citation type="submission" date="2023-05" db="EMBL/GenBank/DDBJ databases">
        <title>Streptantibioticus silvisoli sp. nov., acidotolerant actinomycetes 1 from pine litter.</title>
        <authorList>
            <person name="Swiecimska M."/>
            <person name="Golinska P."/>
            <person name="Sangal V."/>
            <person name="Wachnowicz B."/>
            <person name="Goodfellow M."/>
        </authorList>
    </citation>
    <scope>NUCLEOTIDE SEQUENCE [LARGE SCALE GENOMIC DNA]</scope>
    <source>
        <strain evidence="4 5">DSM 42109</strain>
    </source>
</reference>
<name>A0ABT7A5F8_9ACTN</name>
<organism evidence="4 5">
    <name type="scientific">Streptomyces iconiensis</name>
    <dbReference type="NCBI Taxonomy" id="1384038"/>
    <lineage>
        <taxon>Bacteria</taxon>
        <taxon>Bacillati</taxon>
        <taxon>Actinomycetota</taxon>
        <taxon>Actinomycetes</taxon>
        <taxon>Kitasatosporales</taxon>
        <taxon>Streptomycetaceae</taxon>
        <taxon>Streptomyces</taxon>
    </lineage>
</organism>
<comment type="similarity">
    <text evidence="1">Belongs to the short-chain dehydrogenases/reductases (SDR) family.</text>
</comment>
<dbReference type="EMBL" id="JANCPR020000042">
    <property type="protein sequence ID" value="MDJ1136559.1"/>
    <property type="molecule type" value="Genomic_DNA"/>
</dbReference>
<dbReference type="InterPro" id="IPR036291">
    <property type="entry name" value="NAD(P)-bd_dom_sf"/>
</dbReference>
<evidence type="ECO:0000256" key="1">
    <source>
        <dbReference type="ARBA" id="ARBA00006484"/>
    </source>
</evidence>
<dbReference type="SMART" id="SM00822">
    <property type="entry name" value="PKS_KR"/>
    <property type="match status" value="1"/>
</dbReference>
<protein>
    <submittedName>
        <fullName evidence="4">3-oxoacyl-ACP reductase FabG</fullName>
        <ecNumber evidence="4">1.1.1.100</ecNumber>
    </submittedName>
</protein>
<dbReference type="EC" id="1.1.1.100" evidence="4"/>
<evidence type="ECO:0000313" key="4">
    <source>
        <dbReference type="EMBL" id="MDJ1136559.1"/>
    </source>
</evidence>
<evidence type="ECO:0000313" key="5">
    <source>
        <dbReference type="Proteomes" id="UP001214441"/>
    </source>
</evidence>
<evidence type="ECO:0000256" key="2">
    <source>
        <dbReference type="ARBA" id="ARBA00023002"/>
    </source>
</evidence>
<dbReference type="PRINTS" id="PR00080">
    <property type="entry name" value="SDRFAMILY"/>
</dbReference>
<dbReference type="SUPFAM" id="SSF51735">
    <property type="entry name" value="NAD(P)-binding Rossmann-fold domains"/>
    <property type="match status" value="1"/>
</dbReference>
<proteinExistence type="inferred from homology"/>
<sequence length="238" mass="24683">MTPARTALVTGGNRGIGRAIAQSLADSGHQVAVTYRDSPPKDATGLHPVRCDVTSAADIDDAFRRTEEELGTVEILVASAGIVHDRPLIGMTEDQFTAVLDTNLTGAYRCAARAAPRMLRGRWGRILFVGSVTGLTGNAGQANYAASKAGLVGMARSLAREFGRRGVTVNTLAPGLIDTDMTADLSPRHREELTAALPVPRIGTCDDLTAAALLLTGESAGYITGAVLPVDGGLSMGA</sequence>
<dbReference type="InterPro" id="IPR057326">
    <property type="entry name" value="KR_dom"/>
</dbReference>
<dbReference type="PANTHER" id="PTHR42760:SF133">
    <property type="entry name" value="3-OXOACYL-[ACYL-CARRIER-PROTEIN] REDUCTASE"/>
    <property type="match status" value="1"/>
</dbReference>
<dbReference type="Gene3D" id="3.40.50.720">
    <property type="entry name" value="NAD(P)-binding Rossmann-like Domain"/>
    <property type="match status" value="1"/>
</dbReference>
<feature type="domain" description="Ketoreductase" evidence="3">
    <location>
        <begin position="5"/>
        <end position="179"/>
    </location>
</feature>
<accession>A0ABT7A5F8</accession>
<dbReference type="RefSeq" id="WP_274046814.1">
    <property type="nucleotide sequence ID" value="NZ_JANCPR020000042.1"/>
</dbReference>
<dbReference type="PROSITE" id="PS00061">
    <property type="entry name" value="ADH_SHORT"/>
    <property type="match status" value="1"/>
</dbReference>
<comment type="caution">
    <text evidence="4">The sequence shown here is derived from an EMBL/GenBank/DDBJ whole genome shotgun (WGS) entry which is preliminary data.</text>
</comment>